<sequence>MANPTSGNNPPSQPADILLKRYPRGHSPGGAYIVDDLRVTNALPDIPDGQPSLMHLPTLYAQGVMCEINQWTDNFPIPGSNDDELQLYINGVPYGPRIKFSKPLSAHTWPYTFSIPEKEIGEHGEKRLSYEIFAGVGSDEKSGNTRVTIDRLDPNARVLPEAIIFPAWVGLILTLEALAEHGNVLQLTVPGRLDNQAGDRLMVFWGFPNPVAIFIGDVPRTNAPFVVTLTTAQIVEQGPGLKYIAYRYTDRAGNNTSWPPELAMVTVVTEPSPDNLTPPRIPAAPLDLTDAQQGLAEIFIDGYDNAKVGDDIQIRFNDELITHTLTSLTWPQRVQIPWNVLRDAGGLTAPYQAQVSYRAIRAGTPSPSSAMITVDVDLTSAGGSPDDPGPVNPNLGLIEVESSEGLINIIGAGDKGDAIGRLDVYPGARAGHRIQIFWDGIPALTPPYTVTLADETAAQFEIPIPAGVIAMGGNGENKPVWAGLTNGLNDNLILTLETPVDVFAAELSDIVPIEYPDVDPAGGGFLALTCQQGVTNGIRTKILDPGNLRIGDQVILVWVVYGPDDLFSDIVTVEYTFDPVTVMGDHNLPGHPGELRTVPFPTFIQPVLKGRIESYHRIIKADGVTQGESAPTVVYLTRYNADGSICG</sequence>
<evidence type="ECO:0000313" key="2">
    <source>
        <dbReference type="Proteomes" id="UP000613075"/>
    </source>
</evidence>
<evidence type="ECO:0000313" key="1">
    <source>
        <dbReference type="EMBL" id="MBE8592899.1"/>
    </source>
</evidence>
<proteinExistence type="predicted"/>
<gene>
    <name evidence="1" type="ORF">IQK56_19310</name>
</gene>
<dbReference type="EMBL" id="JADDUM010000156">
    <property type="protein sequence ID" value="MBE8592899.1"/>
    <property type="molecule type" value="Genomic_DNA"/>
</dbReference>
<comment type="caution">
    <text evidence="1">The sequence shown here is derived from an EMBL/GenBank/DDBJ whole genome shotgun (WGS) entry which is preliminary data.</text>
</comment>
<dbReference type="Proteomes" id="UP000613075">
    <property type="component" value="Unassembled WGS sequence"/>
</dbReference>
<name>A0ABR9SWC2_9PSED</name>
<protein>
    <submittedName>
        <fullName evidence="1">Uncharacterized protein</fullName>
    </submittedName>
</protein>
<dbReference type="RefSeq" id="WP_193863404.1">
    <property type="nucleotide sequence ID" value="NZ_JADDUM010000156.1"/>
</dbReference>
<organism evidence="1 2">
    <name type="scientific">Pseudomonas cyclaminis</name>
    <dbReference type="NCBI Taxonomy" id="2781239"/>
    <lineage>
        <taxon>Bacteria</taxon>
        <taxon>Pseudomonadati</taxon>
        <taxon>Pseudomonadota</taxon>
        <taxon>Gammaproteobacteria</taxon>
        <taxon>Pseudomonadales</taxon>
        <taxon>Pseudomonadaceae</taxon>
        <taxon>Pseudomonas</taxon>
    </lineage>
</organism>
<keyword evidence="2" id="KW-1185">Reference proteome</keyword>
<accession>A0ABR9SWC2</accession>
<reference evidence="1 2" key="1">
    <citation type="submission" date="2020-10" db="EMBL/GenBank/DDBJ databases">
        <title>The draft genomes of Cyclamen pathogen Pseudomonas sp.</title>
        <authorList>
            <person name="Fujikawa T."/>
            <person name="Sawada H."/>
        </authorList>
    </citation>
    <scope>NUCLEOTIDE SEQUENCE [LARGE SCALE GENOMIC DNA]</scope>
    <source>
        <strain evidence="1 2">MAFF 301449</strain>
    </source>
</reference>